<evidence type="ECO:0000256" key="2">
    <source>
        <dbReference type="SAM" id="SignalP"/>
    </source>
</evidence>
<keyword evidence="5" id="KW-1185">Reference proteome</keyword>
<sequence>MKDMMLNYYKHLALPACLALVFGMPLSAQAQGAGAQPSDQGPPTEGAPAENAPAEGGAGQPGGGVDLDDQTKEKFVGAYVEIKDVQQKYTKKLEDVSNEDKARELQKEAQAEMVEIVESNDMSVNEYNEVVGAISSDPELRMEIEEMAQARSN</sequence>
<feature type="domain" description="DUF4168" evidence="3">
    <location>
        <begin position="69"/>
        <end position="144"/>
    </location>
</feature>
<protein>
    <recommendedName>
        <fullName evidence="3">DUF4168 domain-containing protein</fullName>
    </recommendedName>
</protein>
<feature type="region of interest" description="Disordered" evidence="1">
    <location>
        <begin position="31"/>
        <end position="70"/>
    </location>
</feature>
<evidence type="ECO:0000259" key="3">
    <source>
        <dbReference type="Pfam" id="PF13767"/>
    </source>
</evidence>
<name>A0AAE3L1J5_9GAMM</name>
<feature type="compositionally biased region" description="Low complexity" evidence="1">
    <location>
        <begin position="31"/>
        <end position="55"/>
    </location>
</feature>
<dbReference type="RefSeq" id="WP_259054883.1">
    <property type="nucleotide sequence ID" value="NZ_JANUCT010000007.1"/>
</dbReference>
<accession>A0AAE3L1J5</accession>
<dbReference type="EMBL" id="JANUCT010000007">
    <property type="protein sequence ID" value="MCS3903251.1"/>
    <property type="molecule type" value="Genomic_DNA"/>
</dbReference>
<feature type="signal peptide" evidence="2">
    <location>
        <begin position="1"/>
        <end position="30"/>
    </location>
</feature>
<keyword evidence="2" id="KW-0732">Signal</keyword>
<dbReference type="Pfam" id="PF13767">
    <property type="entry name" value="DUF4168"/>
    <property type="match status" value="1"/>
</dbReference>
<feature type="compositionally biased region" description="Gly residues" evidence="1">
    <location>
        <begin position="56"/>
        <end position="65"/>
    </location>
</feature>
<organism evidence="4 5">
    <name type="scientific">Methylohalomonas lacus</name>
    <dbReference type="NCBI Taxonomy" id="398773"/>
    <lineage>
        <taxon>Bacteria</taxon>
        <taxon>Pseudomonadati</taxon>
        <taxon>Pseudomonadota</taxon>
        <taxon>Gammaproteobacteria</taxon>
        <taxon>Methylohalomonadales</taxon>
        <taxon>Methylohalomonadaceae</taxon>
        <taxon>Methylohalomonas</taxon>
    </lineage>
</organism>
<proteinExistence type="predicted"/>
<dbReference type="AlphaFoldDB" id="A0AAE3L1J5"/>
<reference evidence="4" key="1">
    <citation type="submission" date="2022-08" db="EMBL/GenBank/DDBJ databases">
        <title>Genomic Encyclopedia of Type Strains, Phase III (KMG-III): the genomes of soil and plant-associated and newly described type strains.</title>
        <authorList>
            <person name="Whitman W."/>
        </authorList>
    </citation>
    <scope>NUCLEOTIDE SEQUENCE</scope>
    <source>
        <strain evidence="4">HMT 1</strain>
    </source>
</reference>
<dbReference type="InterPro" id="IPR025433">
    <property type="entry name" value="DUF4168"/>
</dbReference>
<evidence type="ECO:0000313" key="4">
    <source>
        <dbReference type="EMBL" id="MCS3903251.1"/>
    </source>
</evidence>
<evidence type="ECO:0000256" key="1">
    <source>
        <dbReference type="SAM" id="MobiDB-lite"/>
    </source>
</evidence>
<gene>
    <name evidence="4" type="ORF">J2T55_001271</name>
</gene>
<dbReference type="Proteomes" id="UP001204445">
    <property type="component" value="Unassembled WGS sequence"/>
</dbReference>
<feature type="chain" id="PRO_5042271631" description="DUF4168 domain-containing protein" evidence="2">
    <location>
        <begin position="31"/>
        <end position="153"/>
    </location>
</feature>
<evidence type="ECO:0000313" key="5">
    <source>
        <dbReference type="Proteomes" id="UP001204445"/>
    </source>
</evidence>
<comment type="caution">
    <text evidence="4">The sequence shown here is derived from an EMBL/GenBank/DDBJ whole genome shotgun (WGS) entry which is preliminary data.</text>
</comment>